<protein>
    <submittedName>
        <fullName evidence="1">Uncharacterized protein</fullName>
    </submittedName>
</protein>
<evidence type="ECO:0000313" key="1">
    <source>
        <dbReference type="EMBL" id="KAH7918633.1"/>
    </source>
</evidence>
<accession>A0ACB8B0J5</accession>
<name>A0ACB8B0J5_9AGAM</name>
<sequence>MGPSPSLTDTFTVPSRAFICHIRALSVHFPTHSDAVSTDRSPKRILRCRFCGLRYHYSCLPTPTHSANTENCASIVPRALCVFIPGNRRKDVFDGVANWLDVYGFDSPILPPHYRRDVDEKMSRL</sequence>
<dbReference type="Proteomes" id="UP000790709">
    <property type="component" value="Unassembled WGS sequence"/>
</dbReference>
<comment type="caution">
    <text evidence="1">The sequence shown here is derived from an EMBL/GenBank/DDBJ whole genome shotgun (WGS) entry which is preliminary data.</text>
</comment>
<proteinExistence type="predicted"/>
<gene>
    <name evidence="1" type="ORF">BV22DRAFT_902265</name>
</gene>
<reference evidence="1" key="1">
    <citation type="journal article" date="2021" name="New Phytol.">
        <title>Evolutionary innovations through gain and loss of genes in the ectomycorrhizal Boletales.</title>
        <authorList>
            <person name="Wu G."/>
            <person name="Miyauchi S."/>
            <person name="Morin E."/>
            <person name="Kuo A."/>
            <person name="Drula E."/>
            <person name="Varga T."/>
            <person name="Kohler A."/>
            <person name="Feng B."/>
            <person name="Cao Y."/>
            <person name="Lipzen A."/>
            <person name="Daum C."/>
            <person name="Hundley H."/>
            <person name="Pangilinan J."/>
            <person name="Johnson J."/>
            <person name="Barry K."/>
            <person name="LaButti K."/>
            <person name="Ng V."/>
            <person name="Ahrendt S."/>
            <person name="Min B."/>
            <person name="Choi I.G."/>
            <person name="Park H."/>
            <person name="Plett J.M."/>
            <person name="Magnuson J."/>
            <person name="Spatafora J.W."/>
            <person name="Nagy L.G."/>
            <person name="Henrissat B."/>
            <person name="Grigoriev I.V."/>
            <person name="Yang Z.L."/>
            <person name="Xu J."/>
            <person name="Martin F.M."/>
        </authorList>
    </citation>
    <scope>NUCLEOTIDE SEQUENCE</scope>
    <source>
        <strain evidence="1">KUC20120723A-06</strain>
    </source>
</reference>
<evidence type="ECO:0000313" key="2">
    <source>
        <dbReference type="Proteomes" id="UP000790709"/>
    </source>
</evidence>
<organism evidence="1 2">
    <name type="scientific">Leucogyrophana mollusca</name>
    <dbReference type="NCBI Taxonomy" id="85980"/>
    <lineage>
        <taxon>Eukaryota</taxon>
        <taxon>Fungi</taxon>
        <taxon>Dikarya</taxon>
        <taxon>Basidiomycota</taxon>
        <taxon>Agaricomycotina</taxon>
        <taxon>Agaricomycetes</taxon>
        <taxon>Agaricomycetidae</taxon>
        <taxon>Boletales</taxon>
        <taxon>Boletales incertae sedis</taxon>
        <taxon>Leucogyrophana</taxon>
    </lineage>
</organism>
<keyword evidence="2" id="KW-1185">Reference proteome</keyword>
<dbReference type="EMBL" id="MU266757">
    <property type="protein sequence ID" value="KAH7918633.1"/>
    <property type="molecule type" value="Genomic_DNA"/>
</dbReference>